<keyword evidence="1" id="KW-0812">Transmembrane</keyword>
<protein>
    <submittedName>
        <fullName evidence="2">Uncharacterized protein</fullName>
    </submittedName>
</protein>
<organism evidence="2 3">
    <name type="scientific">Hymenolepis diminuta</name>
    <name type="common">Rat tapeworm</name>
    <dbReference type="NCBI Taxonomy" id="6216"/>
    <lineage>
        <taxon>Eukaryota</taxon>
        <taxon>Metazoa</taxon>
        <taxon>Spiralia</taxon>
        <taxon>Lophotrochozoa</taxon>
        <taxon>Platyhelminthes</taxon>
        <taxon>Cestoda</taxon>
        <taxon>Eucestoda</taxon>
        <taxon>Cyclophyllidea</taxon>
        <taxon>Hymenolepididae</taxon>
        <taxon>Hymenolepis</taxon>
    </lineage>
</organism>
<sequence>MEVRFSPIMRNIFTQINFSTSTKNSKVYVKKMWVFFIAILLLVTLLQHGILNTVMFIRSAWQISPMSLEM</sequence>
<gene>
    <name evidence="2" type="ORF">WMSIL1_LOCUS14502</name>
</gene>
<keyword evidence="3" id="KW-1185">Reference proteome</keyword>
<evidence type="ECO:0000313" key="3">
    <source>
        <dbReference type="Proteomes" id="UP000321570"/>
    </source>
</evidence>
<evidence type="ECO:0000313" key="2">
    <source>
        <dbReference type="EMBL" id="VUZ57022.1"/>
    </source>
</evidence>
<feature type="transmembrane region" description="Helical" evidence="1">
    <location>
        <begin position="33"/>
        <end position="57"/>
    </location>
</feature>
<reference evidence="2 3" key="1">
    <citation type="submission" date="2019-07" db="EMBL/GenBank/DDBJ databases">
        <authorList>
            <person name="Jastrzebski P J."/>
            <person name="Paukszto L."/>
            <person name="Jastrzebski P J."/>
        </authorList>
    </citation>
    <scope>NUCLEOTIDE SEQUENCE [LARGE SCALE GENOMIC DNA]</scope>
    <source>
        <strain evidence="2 3">WMS-il1</strain>
    </source>
</reference>
<name>A0A564ZCE8_HYMDI</name>
<evidence type="ECO:0000256" key="1">
    <source>
        <dbReference type="SAM" id="Phobius"/>
    </source>
</evidence>
<keyword evidence="1" id="KW-1133">Transmembrane helix</keyword>
<dbReference type="EMBL" id="CABIJS010000708">
    <property type="protein sequence ID" value="VUZ57022.1"/>
    <property type="molecule type" value="Genomic_DNA"/>
</dbReference>
<accession>A0A564ZCE8</accession>
<dbReference type="AlphaFoldDB" id="A0A564ZCE8"/>
<dbReference type="Proteomes" id="UP000321570">
    <property type="component" value="Unassembled WGS sequence"/>
</dbReference>
<proteinExistence type="predicted"/>
<keyword evidence="1" id="KW-0472">Membrane</keyword>